<reference evidence="10" key="1">
    <citation type="submission" date="2017-09" db="EMBL/GenBank/DDBJ databases">
        <title>Genome sequence of Nannocystis excedens DSM 71.</title>
        <authorList>
            <person name="Blom J."/>
        </authorList>
    </citation>
    <scope>NUCLEOTIDE SEQUENCE [LARGE SCALE GENOMIC DNA]</scope>
    <source>
        <strain evidence="10">type strain: E19</strain>
    </source>
</reference>
<dbReference type="PROSITE" id="PS51318">
    <property type="entry name" value="TAT"/>
    <property type="match status" value="1"/>
</dbReference>
<keyword evidence="5" id="KW-0862">Zinc</keyword>
<dbReference type="PANTHER" id="PTHR10173:SF57">
    <property type="entry name" value="PEPTIDE-METHIONINE (R)-S-OXIDE REDUCTASE"/>
    <property type="match status" value="1"/>
</dbReference>
<comment type="cofactor">
    <cofactor evidence="1">
        <name>Zn(2+)</name>
        <dbReference type="ChEBI" id="CHEBI:29105"/>
    </cofactor>
</comment>
<protein>
    <recommendedName>
        <fullName evidence="3">peptide-methionine (R)-S-oxide reductase</fullName>
        <ecNumber evidence="3">1.8.4.12</ecNumber>
    </recommendedName>
</protein>
<dbReference type="Gene3D" id="2.170.150.20">
    <property type="entry name" value="Peptide methionine sulfoxide reductase"/>
    <property type="match status" value="1"/>
</dbReference>
<evidence type="ECO:0000256" key="3">
    <source>
        <dbReference type="ARBA" id="ARBA00012499"/>
    </source>
</evidence>
<dbReference type="GO" id="GO:0046872">
    <property type="term" value="F:metal ion binding"/>
    <property type="evidence" value="ECO:0007669"/>
    <property type="project" value="UniProtKB-KW"/>
</dbReference>
<dbReference type="GO" id="GO:0006979">
    <property type="term" value="P:response to oxidative stress"/>
    <property type="evidence" value="ECO:0007669"/>
    <property type="project" value="InterPro"/>
</dbReference>
<evidence type="ECO:0000313" key="9">
    <source>
        <dbReference type="EMBL" id="SON58304.1"/>
    </source>
</evidence>
<dbReference type="NCBIfam" id="TIGR00357">
    <property type="entry name" value="peptide-methionine (R)-S-oxide reductase MsrB"/>
    <property type="match status" value="1"/>
</dbReference>
<dbReference type="GO" id="GO:0033743">
    <property type="term" value="F:peptide-methionine (R)-S-oxide reductase activity"/>
    <property type="evidence" value="ECO:0007669"/>
    <property type="project" value="UniProtKB-EC"/>
</dbReference>
<dbReference type="SUPFAM" id="SSF51316">
    <property type="entry name" value="Mss4-like"/>
    <property type="match status" value="1"/>
</dbReference>
<dbReference type="Pfam" id="PF01641">
    <property type="entry name" value="SelR"/>
    <property type="match status" value="1"/>
</dbReference>
<evidence type="ECO:0000256" key="6">
    <source>
        <dbReference type="ARBA" id="ARBA00023002"/>
    </source>
</evidence>
<dbReference type="OrthoDB" id="9785497at2"/>
<dbReference type="GO" id="GO:0030091">
    <property type="term" value="P:protein repair"/>
    <property type="evidence" value="ECO:0007669"/>
    <property type="project" value="InterPro"/>
</dbReference>
<dbReference type="PROSITE" id="PS51790">
    <property type="entry name" value="MSRB"/>
    <property type="match status" value="1"/>
</dbReference>
<dbReference type="RefSeq" id="WP_099558519.1">
    <property type="nucleotide sequence ID" value="NZ_LT960614.1"/>
</dbReference>
<sequence>MNRQERTDPTRRRLLGAGGIFAAVLAGVGASRFLTADEARAASFEVTHTKEEWRKRLTPMQYRVLRNHDTERPGSSPLDHEKRAGIFHCAGCDLPLFSSKTKYDSGTGWPSFYAPLPNAIGTQEDNTLFMTRTEVHCRRCGGHLGHVFDDGPPPTGKRYCMNGVAMTFKPDETVG</sequence>
<dbReference type="EMBL" id="LT960614">
    <property type="protein sequence ID" value="SON58304.1"/>
    <property type="molecule type" value="Genomic_DNA"/>
</dbReference>
<feature type="domain" description="MsrB" evidence="8">
    <location>
        <begin position="50"/>
        <end position="171"/>
    </location>
</feature>
<comment type="similarity">
    <text evidence="2">Belongs to the MsrB Met sulfoxide reductase family.</text>
</comment>
<proteinExistence type="inferred from homology"/>
<dbReference type="InterPro" id="IPR002579">
    <property type="entry name" value="Met_Sox_Rdtase_MsrB_dom"/>
</dbReference>
<evidence type="ECO:0000256" key="1">
    <source>
        <dbReference type="ARBA" id="ARBA00001947"/>
    </source>
</evidence>
<evidence type="ECO:0000313" key="10">
    <source>
        <dbReference type="Proteomes" id="UP000223606"/>
    </source>
</evidence>
<keyword evidence="4" id="KW-0479">Metal-binding</keyword>
<dbReference type="AlphaFoldDB" id="A0A2C9DDB1"/>
<dbReference type="InterPro" id="IPR011057">
    <property type="entry name" value="Mss4-like_sf"/>
</dbReference>
<evidence type="ECO:0000256" key="5">
    <source>
        <dbReference type="ARBA" id="ARBA00022833"/>
    </source>
</evidence>
<dbReference type="FunFam" id="2.170.150.20:FF:000001">
    <property type="entry name" value="Peptide methionine sulfoxide reductase MsrB"/>
    <property type="match status" value="1"/>
</dbReference>
<keyword evidence="6 9" id="KW-0560">Oxidoreductase</keyword>
<evidence type="ECO:0000256" key="2">
    <source>
        <dbReference type="ARBA" id="ARBA00007174"/>
    </source>
</evidence>
<name>A0A2C9DDB1_9HYPH</name>
<evidence type="ECO:0000259" key="8">
    <source>
        <dbReference type="PROSITE" id="PS51790"/>
    </source>
</evidence>
<gene>
    <name evidence="9" type="primary">msrB_2</name>
    <name evidence="9" type="ORF">HDIA_4763</name>
</gene>
<accession>A0A2C9DDB1</accession>
<organism evidence="9 10">
    <name type="scientific">Hartmannibacter diazotrophicus</name>
    <dbReference type="NCBI Taxonomy" id="1482074"/>
    <lineage>
        <taxon>Bacteria</taxon>
        <taxon>Pseudomonadati</taxon>
        <taxon>Pseudomonadota</taxon>
        <taxon>Alphaproteobacteria</taxon>
        <taxon>Hyphomicrobiales</taxon>
        <taxon>Pleomorphomonadaceae</taxon>
        <taxon>Hartmannibacter</taxon>
    </lineage>
</organism>
<dbReference type="Proteomes" id="UP000223606">
    <property type="component" value="Chromosome 1"/>
</dbReference>
<dbReference type="PANTHER" id="PTHR10173">
    <property type="entry name" value="METHIONINE SULFOXIDE REDUCTASE"/>
    <property type="match status" value="1"/>
</dbReference>
<dbReference type="InterPro" id="IPR028427">
    <property type="entry name" value="Met_Sox_Rdtase_MsrB"/>
</dbReference>
<dbReference type="GO" id="GO:0005737">
    <property type="term" value="C:cytoplasm"/>
    <property type="evidence" value="ECO:0007669"/>
    <property type="project" value="TreeGrafter"/>
</dbReference>
<dbReference type="InterPro" id="IPR006311">
    <property type="entry name" value="TAT_signal"/>
</dbReference>
<evidence type="ECO:0000256" key="7">
    <source>
        <dbReference type="ARBA" id="ARBA00048488"/>
    </source>
</evidence>
<comment type="catalytic activity">
    <reaction evidence="7">
        <text>L-methionyl-[protein] + [thioredoxin]-disulfide + H2O = L-methionyl-(R)-S-oxide-[protein] + [thioredoxin]-dithiol</text>
        <dbReference type="Rhea" id="RHEA:24164"/>
        <dbReference type="Rhea" id="RHEA-COMP:10698"/>
        <dbReference type="Rhea" id="RHEA-COMP:10700"/>
        <dbReference type="Rhea" id="RHEA-COMP:12313"/>
        <dbReference type="Rhea" id="RHEA-COMP:12314"/>
        <dbReference type="ChEBI" id="CHEBI:15377"/>
        <dbReference type="ChEBI" id="CHEBI:16044"/>
        <dbReference type="ChEBI" id="CHEBI:29950"/>
        <dbReference type="ChEBI" id="CHEBI:45764"/>
        <dbReference type="ChEBI" id="CHEBI:50058"/>
        <dbReference type="EC" id="1.8.4.12"/>
    </reaction>
</comment>
<evidence type="ECO:0000256" key="4">
    <source>
        <dbReference type="ARBA" id="ARBA00022723"/>
    </source>
</evidence>
<dbReference type="KEGG" id="hdi:HDIA_4763"/>
<keyword evidence="10" id="KW-1185">Reference proteome</keyword>
<dbReference type="EC" id="1.8.4.12" evidence="3"/>